<feature type="transmembrane region" description="Helical" evidence="9">
    <location>
        <begin position="76"/>
        <end position="95"/>
    </location>
</feature>
<evidence type="ECO:0000256" key="8">
    <source>
        <dbReference type="PIRSR" id="PIRSR608901-2"/>
    </source>
</evidence>
<evidence type="ECO:0000313" key="11">
    <source>
        <dbReference type="Proteomes" id="UP001239445"/>
    </source>
</evidence>
<evidence type="ECO:0000256" key="3">
    <source>
        <dbReference type="ARBA" id="ARBA00022692"/>
    </source>
</evidence>
<dbReference type="Pfam" id="PF05875">
    <property type="entry name" value="Ceramidase"/>
    <property type="match status" value="1"/>
</dbReference>
<dbReference type="Proteomes" id="UP001239445">
    <property type="component" value="Unassembled WGS sequence"/>
</dbReference>
<keyword evidence="3 9" id="KW-0812">Transmembrane</keyword>
<feature type="binding site" evidence="7">
    <location>
        <position position="45"/>
    </location>
    <ligand>
        <name>Ca(2+)</name>
        <dbReference type="ChEBI" id="CHEBI:29108"/>
    </ligand>
</feature>
<protein>
    <submittedName>
        <fullName evidence="10">Ceramidase</fullName>
    </submittedName>
</protein>
<feature type="binding site" evidence="7">
    <location>
        <position position="34"/>
    </location>
    <ligand>
        <name>Ca(2+)</name>
        <dbReference type="ChEBI" id="CHEBI:29108"/>
    </ligand>
</feature>
<comment type="subcellular location">
    <subcellularLocation>
        <location evidence="1">Membrane</location>
        <topology evidence="1">Multi-pass membrane protein</topology>
    </subcellularLocation>
</comment>
<feature type="transmembrane region" description="Helical" evidence="9">
    <location>
        <begin position="131"/>
        <end position="149"/>
    </location>
</feature>
<dbReference type="EMBL" id="MU839831">
    <property type="protein sequence ID" value="KAK1756778.1"/>
    <property type="molecule type" value="Genomic_DNA"/>
</dbReference>
<dbReference type="PANTHER" id="PTHR46187">
    <property type="entry name" value="ALKALINE CERAMIDASE 3"/>
    <property type="match status" value="1"/>
</dbReference>
<dbReference type="AlphaFoldDB" id="A0AAJ0FAX8"/>
<dbReference type="InterPro" id="IPR008901">
    <property type="entry name" value="ACER"/>
</dbReference>
<keyword evidence="4" id="KW-0378">Hydrolase</keyword>
<dbReference type="GO" id="GO:0005789">
    <property type="term" value="C:endoplasmic reticulum membrane"/>
    <property type="evidence" value="ECO:0007669"/>
    <property type="project" value="TreeGrafter"/>
</dbReference>
<accession>A0AAJ0FAX8</accession>
<comment type="similarity">
    <text evidence="2">Belongs to the alkaline ceramidase family.</text>
</comment>
<dbReference type="GO" id="GO:0046513">
    <property type="term" value="P:ceramide biosynthetic process"/>
    <property type="evidence" value="ECO:0007669"/>
    <property type="project" value="TreeGrafter"/>
</dbReference>
<evidence type="ECO:0000256" key="2">
    <source>
        <dbReference type="ARBA" id="ARBA00009780"/>
    </source>
</evidence>
<name>A0AAJ0FAX8_9PEZI</name>
<evidence type="ECO:0000256" key="7">
    <source>
        <dbReference type="PIRSR" id="PIRSR608901-1"/>
    </source>
</evidence>
<keyword evidence="11" id="KW-1185">Reference proteome</keyword>
<keyword evidence="8" id="KW-0862">Zinc</keyword>
<evidence type="ECO:0000256" key="1">
    <source>
        <dbReference type="ARBA" id="ARBA00004141"/>
    </source>
</evidence>
<feature type="binding site" evidence="8">
    <location>
        <position position="235"/>
    </location>
    <ligand>
        <name>Zn(2+)</name>
        <dbReference type="ChEBI" id="CHEBI:29105"/>
        <note>catalytic</note>
    </ligand>
</feature>
<organism evidence="10 11">
    <name type="scientific">Echria macrotheca</name>
    <dbReference type="NCBI Taxonomy" id="438768"/>
    <lineage>
        <taxon>Eukaryota</taxon>
        <taxon>Fungi</taxon>
        <taxon>Dikarya</taxon>
        <taxon>Ascomycota</taxon>
        <taxon>Pezizomycotina</taxon>
        <taxon>Sordariomycetes</taxon>
        <taxon>Sordariomycetidae</taxon>
        <taxon>Sordariales</taxon>
        <taxon>Schizotheciaceae</taxon>
        <taxon>Echria</taxon>
    </lineage>
</organism>
<sequence>MSFMIEHNNLRLPPDRYTFSGAWSPPDSRANFCEEDYAITFYIAEFVNTLTNLAYIIPALQYMYPGGIFSRQKWDFMSLALLGLGIGSFLFHASLRAHLEFVDELSMLGLTWSMLQATYTTGSRSASSSRLISVLLTLFYVPFSVVYVLRPRIVMQVSAFLGALVLIGLRTHYLVHWSRPFPEAKVKNWTARSWKAVAVSLTGYLLWNLENMYCAELRRVKGAVGLPLAWLFEFHGWWHVLTAIGASWFIDVVREVRGAEETEEEKEKKKE</sequence>
<gene>
    <name evidence="10" type="ORF">QBC47DRAFT_377627</name>
</gene>
<keyword evidence="7" id="KW-0106">Calcium</keyword>
<feature type="transmembrane region" description="Helical" evidence="9">
    <location>
        <begin position="39"/>
        <end position="64"/>
    </location>
</feature>
<keyword evidence="6 9" id="KW-0472">Membrane</keyword>
<reference evidence="10" key="1">
    <citation type="submission" date="2023-06" db="EMBL/GenBank/DDBJ databases">
        <title>Genome-scale phylogeny and comparative genomics of the fungal order Sordariales.</title>
        <authorList>
            <consortium name="Lawrence Berkeley National Laboratory"/>
            <person name="Hensen N."/>
            <person name="Bonometti L."/>
            <person name="Westerberg I."/>
            <person name="Brannstrom I.O."/>
            <person name="Guillou S."/>
            <person name="Cros-Aarteil S."/>
            <person name="Calhoun S."/>
            <person name="Haridas S."/>
            <person name="Kuo A."/>
            <person name="Mondo S."/>
            <person name="Pangilinan J."/>
            <person name="Riley R."/>
            <person name="Labutti K."/>
            <person name="Andreopoulos B."/>
            <person name="Lipzen A."/>
            <person name="Chen C."/>
            <person name="Yanf M."/>
            <person name="Daum C."/>
            <person name="Ng V."/>
            <person name="Clum A."/>
            <person name="Steindorff A."/>
            <person name="Ohm R."/>
            <person name="Martin F."/>
            <person name="Silar P."/>
            <person name="Natvig D."/>
            <person name="Lalanne C."/>
            <person name="Gautier V."/>
            <person name="Ament-Velasquez S.L."/>
            <person name="Kruys A."/>
            <person name="Hutchinson M.I."/>
            <person name="Powell A.J."/>
            <person name="Barry K."/>
            <person name="Miller A.N."/>
            <person name="Grigoriev I.V."/>
            <person name="Debuchy R."/>
            <person name="Gladieux P."/>
            <person name="Thoren M.H."/>
            <person name="Johannesson H."/>
        </authorList>
    </citation>
    <scope>NUCLEOTIDE SEQUENCE</scope>
    <source>
        <strain evidence="10">PSN4</strain>
    </source>
</reference>
<dbReference type="GO" id="GO:0016811">
    <property type="term" value="F:hydrolase activity, acting on carbon-nitrogen (but not peptide) bonds, in linear amides"/>
    <property type="evidence" value="ECO:0007669"/>
    <property type="project" value="InterPro"/>
</dbReference>
<dbReference type="PANTHER" id="PTHR46187:SF1">
    <property type="entry name" value="ALKALINE PHYTOCERAMIDASE"/>
    <property type="match status" value="1"/>
</dbReference>
<keyword evidence="5 9" id="KW-1133">Transmembrane helix</keyword>
<keyword evidence="7" id="KW-0479">Metal-binding</keyword>
<evidence type="ECO:0000256" key="9">
    <source>
        <dbReference type="SAM" id="Phobius"/>
    </source>
</evidence>
<evidence type="ECO:0000256" key="5">
    <source>
        <dbReference type="ARBA" id="ARBA00022989"/>
    </source>
</evidence>
<comment type="cofactor">
    <cofactor evidence="8">
        <name>Zn(2+)</name>
        <dbReference type="ChEBI" id="CHEBI:29105"/>
    </cofactor>
</comment>
<evidence type="ECO:0000313" key="10">
    <source>
        <dbReference type="EMBL" id="KAK1756778.1"/>
    </source>
</evidence>
<feature type="binding site" evidence="8">
    <location>
        <position position="239"/>
    </location>
    <ligand>
        <name>Zn(2+)</name>
        <dbReference type="ChEBI" id="CHEBI:29105"/>
        <note>catalytic</note>
    </ligand>
</feature>
<comment type="caution">
    <text evidence="10">The sequence shown here is derived from an EMBL/GenBank/DDBJ whole genome shotgun (WGS) entry which is preliminary data.</text>
</comment>
<feature type="transmembrane region" description="Helical" evidence="9">
    <location>
        <begin position="155"/>
        <end position="175"/>
    </location>
</feature>
<proteinExistence type="inferred from homology"/>
<dbReference type="GO" id="GO:0046872">
    <property type="term" value="F:metal ion binding"/>
    <property type="evidence" value="ECO:0007669"/>
    <property type="project" value="UniProtKB-KW"/>
</dbReference>
<dbReference type="GO" id="GO:0046514">
    <property type="term" value="P:ceramide catabolic process"/>
    <property type="evidence" value="ECO:0007669"/>
    <property type="project" value="TreeGrafter"/>
</dbReference>
<feature type="binding site" evidence="8">
    <location>
        <position position="92"/>
    </location>
    <ligand>
        <name>Zn(2+)</name>
        <dbReference type="ChEBI" id="CHEBI:29105"/>
        <note>catalytic</note>
    </ligand>
</feature>
<evidence type="ECO:0000256" key="4">
    <source>
        <dbReference type="ARBA" id="ARBA00022801"/>
    </source>
</evidence>
<evidence type="ECO:0000256" key="6">
    <source>
        <dbReference type="ARBA" id="ARBA00023136"/>
    </source>
</evidence>